<feature type="region of interest" description="Disordered" evidence="6">
    <location>
        <begin position="978"/>
        <end position="1257"/>
    </location>
</feature>
<dbReference type="AlphaFoldDB" id="A0AAJ0C543"/>
<dbReference type="GO" id="GO:0006508">
    <property type="term" value="P:proteolysis"/>
    <property type="evidence" value="ECO:0007669"/>
    <property type="project" value="UniProtKB-KW"/>
</dbReference>
<feature type="compositionally biased region" description="Low complexity" evidence="6">
    <location>
        <begin position="338"/>
        <end position="352"/>
    </location>
</feature>
<feature type="compositionally biased region" description="Polar residues" evidence="6">
    <location>
        <begin position="1175"/>
        <end position="1185"/>
    </location>
</feature>
<evidence type="ECO:0000256" key="5">
    <source>
        <dbReference type="ARBA" id="ARBA00022801"/>
    </source>
</evidence>
<feature type="domain" description="Ubiquitin-like protease family profile" evidence="7">
    <location>
        <begin position="637"/>
        <end position="934"/>
    </location>
</feature>
<dbReference type="Gene3D" id="3.40.395.10">
    <property type="entry name" value="Adenoviral Proteinase, Chain A"/>
    <property type="match status" value="1"/>
</dbReference>
<feature type="region of interest" description="Disordered" evidence="6">
    <location>
        <begin position="217"/>
        <end position="352"/>
    </location>
</feature>
<feature type="compositionally biased region" description="Low complexity" evidence="6">
    <location>
        <begin position="1019"/>
        <end position="1038"/>
    </location>
</feature>
<comment type="similarity">
    <text evidence="1">Belongs to the peptidase C48 family.</text>
</comment>
<feature type="region of interest" description="Disordered" evidence="6">
    <location>
        <begin position="831"/>
        <end position="865"/>
    </location>
</feature>
<dbReference type="EMBL" id="MU839000">
    <property type="protein sequence ID" value="KAK1770334.1"/>
    <property type="molecule type" value="Genomic_DNA"/>
</dbReference>
<keyword evidence="4" id="KW-0833">Ubl conjugation pathway</keyword>
<dbReference type="Proteomes" id="UP001244011">
    <property type="component" value="Unassembled WGS sequence"/>
</dbReference>
<dbReference type="PANTHER" id="PTHR46896:SF3">
    <property type="entry name" value="FI06413P-RELATED"/>
    <property type="match status" value="1"/>
</dbReference>
<name>A0AAJ0C543_9PEZI</name>
<evidence type="ECO:0000259" key="7">
    <source>
        <dbReference type="PROSITE" id="PS50600"/>
    </source>
</evidence>
<evidence type="ECO:0000256" key="4">
    <source>
        <dbReference type="ARBA" id="ARBA00022786"/>
    </source>
</evidence>
<dbReference type="GO" id="GO:0070139">
    <property type="term" value="F:SUMO-specific endopeptidase activity"/>
    <property type="evidence" value="ECO:0007669"/>
    <property type="project" value="TreeGrafter"/>
</dbReference>
<keyword evidence="5" id="KW-0378">Hydrolase</keyword>
<dbReference type="Pfam" id="PF02902">
    <property type="entry name" value="Peptidase_C48"/>
    <property type="match status" value="1"/>
</dbReference>
<reference evidence="8" key="1">
    <citation type="submission" date="2023-06" db="EMBL/GenBank/DDBJ databases">
        <title>Genome-scale phylogeny and comparative genomics of the fungal order Sordariales.</title>
        <authorList>
            <consortium name="Lawrence Berkeley National Laboratory"/>
            <person name="Hensen N."/>
            <person name="Bonometti L."/>
            <person name="Westerberg I."/>
            <person name="Brannstrom I.O."/>
            <person name="Guillou S."/>
            <person name="Cros-Aarteil S."/>
            <person name="Calhoun S."/>
            <person name="Haridas S."/>
            <person name="Kuo A."/>
            <person name="Mondo S."/>
            <person name="Pangilinan J."/>
            <person name="Riley R."/>
            <person name="Labutti K."/>
            <person name="Andreopoulos B."/>
            <person name="Lipzen A."/>
            <person name="Chen C."/>
            <person name="Yanf M."/>
            <person name="Daum C."/>
            <person name="Ng V."/>
            <person name="Clum A."/>
            <person name="Steindorff A."/>
            <person name="Ohm R."/>
            <person name="Martin F."/>
            <person name="Silar P."/>
            <person name="Natvig D."/>
            <person name="Lalanne C."/>
            <person name="Gautier V."/>
            <person name="Ament-Velasquez S.L."/>
            <person name="Kruys A."/>
            <person name="Hutchinson M.I."/>
            <person name="Powell A.J."/>
            <person name="Barry K."/>
            <person name="Miller A.N."/>
            <person name="Grigoriev I.V."/>
            <person name="Debuchy R."/>
            <person name="Gladieux P."/>
            <person name="Thoren M.H."/>
            <person name="Johannesson H."/>
        </authorList>
    </citation>
    <scope>NUCLEOTIDE SEQUENCE</scope>
    <source>
        <strain evidence="8">8032-3</strain>
    </source>
</reference>
<dbReference type="PANTHER" id="PTHR46896">
    <property type="entry name" value="SENTRIN-SPECIFIC PROTEASE"/>
    <property type="match status" value="1"/>
</dbReference>
<feature type="compositionally biased region" description="Basic and acidic residues" evidence="6">
    <location>
        <begin position="234"/>
        <end position="243"/>
    </location>
</feature>
<feature type="compositionally biased region" description="Low complexity" evidence="6">
    <location>
        <begin position="1092"/>
        <end position="1106"/>
    </location>
</feature>
<dbReference type="SUPFAM" id="SSF54001">
    <property type="entry name" value="Cysteine proteinases"/>
    <property type="match status" value="1"/>
</dbReference>
<feature type="compositionally biased region" description="Basic residues" evidence="6">
    <location>
        <begin position="982"/>
        <end position="993"/>
    </location>
</feature>
<feature type="compositionally biased region" description="Basic and acidic residues" evidence="6">
    <location>
        <begin position="1049"/>
        <end position="1066"/>
    </location>
</feature>
<feature type="compositionally biased region" description="Basic and acidic residues" evidence="6">
    <location>
        <begin position="151"/>
        <end position="164"/>
    </location>
</feature>
<feature type="compositionally biased region" description="Acidic residues" evidence="6">
    <location>
        <begin position="251"/>
        <end position="263"/>
    </location>
</feature>
<evidence type="ECO:0000256" key="1">
    <source>
        <dbReference type="ARBA" id="ARBA00005234"/>
    </source>
</evidence>
<evidence type="ECO:0000256" key="2">
    <source>
        <dbReference type="ARBA" id="ARBA00022553"/>
    </source>
</evidence>
<dbReference type="GO" id="GO:0016926">
    <property type="term" value="P:protein desumoylation"/>
    <property type="evidence" value="ECO:0007669"/>
    <property type="project" value="TreeGrafter"/>
</dbReference>
<evidence type="ECO:0000313" key="8">
    <source>
        <dbReference type="EMBL" id="KAK1770334.1"/>
    </source>
</evidence>
<feature type="compositionally biased region" description="Basic residues" evidence="6">
    <location>
        <begin position="842"/>
        <end position="851"/>
    </location>
</feature>
<dbReference type="InterPro" id="IPR003653">
    <property type="entry name" value="Peptidase_C48_C"/>
</dbReference>
<sequence length="1257" mass="139526">MGPEAPVMIVKSEQRPQLPQTTRKLHRQGEDKDGERLEHQSPVHTLENLRPVIHTTSSTPTKGSSNARATSQEVFKREDAKIGKPSALDRYYSSSHSFPDYGCLRETDENMQSFGRLIKGIQAFRPINTLHSSATPADQQREALPTASRISPERPSSKRQRTDHIGNFTESRLVPPDDTWDASQDSMSRGAPGSHSAASAYEETVFGKEVPEYRIVNAYTNNSKPGRRRRRGKDRGSGTREPRLVSLRDVNDDDPIVDASEDSNSDRRLPRGASTKGRPLERGQARYQPFRDPADAGIVGSSRRAPTQPQGTKRRNMDDLDELSEDVSHDMTRTTKQSNPNSSPKHPPSSASIAHRADLMPSRFAPPVSSPANEGLPVKGALCQPGRIFSSSHGTPEGYEANEPCVLKVSGQPPLGLFAFSHDGTKSSAFSWLKVDLSKFQRVHYSHGCPIVKIAQSSSPEKAIGATMFLEFFSWDDADQLVKWIRAHTPPNSSRVESLEIMNKSFAKAAEDIGRYLKSNPSSRSTQSGDEIKLLEKREADRQSRSAHPPASAAKLDQRPITTRRMAREVPSSSTPPTATRIRAEEASDDLPSERRSLRLSRTHDASVRPSPVLWRWTEQNPSWAETWRMPLVYRRTTVDQNDIPRLDEGQCLNDNIIGFYLQYLLSDLESSRPEVARRLYFHNTFFYDKLKPTRGRGINYEGVRTWTAKVDLFSYDYIVVPVNEHYHWWVAIICNPGKMDPTVARTSDPHEDENETAVEVVADDAGNEQATPRTRERHVIDVDGRQPVEDGEREARLDDQDRMSVDTIAESDKAATGANKGRAVEAVNLDQGDIQVPNKTSPHKGKKSGKKVSGPGPRKYNPEDPRIITLDSLGTSHSPACTHLKQYLIAEFKDKKGRDIDYSQPIGMKATNIPEQNNFCDCGVYLLGYIQEFLKDPDTFVQTILRREQKEWVFDASETRNDLRKLVFDLHDQYQNEQERLRHRKAKAKRTRQASSPSVPVNGTEPGPQRAMEGHSRPVSSQPDSSAVSPPSVTSPDSDSEDVQARLGRSDTRESSRPRATDDRSSGSTAPRAVAFAVPKVDHGSRGTQGSLASRPESRSSSTSPEPLPSVEVVDSIETVAPQARRPALNPAPKPYARQPVSIEKSDDGVEFLRPITSSSPAAASRVRDRSRHTSMANSSSRPQGRSGGESGARGSSSDLYEVPSSPSQLDEGHGRFQRRQSHSHQSSYFSSPGAVAGRGSRSLPHRDHAIDLTDD</sequence>
<keyword evidence="2" id="KW-0597">Phosphoprotein</keyword>
<feature type="compositionally biased region" description="Basic and acidic residues" evidence="6">
    <location>
        <begin position="582"/>
        <end position="603"/>
    </location>
</feature>
<feature type="compositionally biased region" description="Polar residues" evidence="6">
    <location>
        <begin position="54"/>
        <end position="73"/>
    </location>
</feature>
<feature type="region of interest" description="Disordered" evidence="6">
    <location>
        <begin position="1"/>
        <end position="91"/>
    </location>
</feature>
<dbReference type="RefSeq" id="XP_060286547.1">
    <property type="nucleotide sequence ID" value="XM_060426994.1"/>
</dbReference>
<feature type="compositionally biased region" description="Basic and acidic residues" evidence="6">
    <location>
        <begin position="27"/>
        <end position="41"/>
    </location>
</feature>
<evidence type="ECO:0000313" key="9">
    <source>
        <dbReference type="Proteomes" id="UP001244011"/>
    </source>
</evidence>
<protein>
    <recommendedName>
        <fullName evidence="7">Ubiquitin-like protease family profile domain-containing protein</fullName>
    </recommendedName>
</protein>
<organism evidence="8 9">
    <name type="scientific">Phialemonium atrogriseum</name>
    <dbReference type="NCBI Taxonomy" id="1093897"/>
    <lineage>
        <taxon>Eukaryota</taxon>
        <taxon>Fungi</taxon>
        <taxon>Dikarya</taxon>
        <taxon>Ascomycota</taxon>
        <taxon>Pezizomycotina</taxon>
        <taxon>Sordariomycetes</taxon>
        <taxon>Sordariomycetidae</taxon>
        <taxon>Cephalothecales</taxon>
        <taxon>Cephalothecaceae</taxon>
        <taxon>Phialemonium</taxon>
    </lineage>
</organism>
<dbReference type="PROSITE" id="PS50600">
    <property type="entry name" value="ULP_PROTEASE"/>
    <property type="match status" value="1"/>
</dbReference>
<gene>
    <name evidence="8" type="ORF">QBC33DRAFT_527638</name>
</gene>
<accession>A0AAJ0C543</accession>
<proteinExistence type="inferred from homology"/>
<evidence type="ECO:0000256" key="6">
    <source>
        <dbReference type="SAM" id="MobiDB-lite"/>
    </source>
</evidence>
<feature type="region of interest" description="Disordered" evidence="6">
    <location>
        <begin position="131"/>
        <end position="199"/>
    </location>
</feature>
<dbReference type="GeneID" id="85310181"/>
<comment type="caution">
    <text evidence="8">The sequence shown here is derived from an EMBL/GenBank/DDBJ whole genome shotgun (WGS) entry which is preliminary data.</text>
</comment>
<keyword evidence="3" id="KW-0645">Protease</keyword>
<dbReference type="InterPro" id="IPR057501">
    <property type="entry name" value="DeUb_enz_PH"/>
</dbReference>
<dbReference type="Pfam" id="PF25424">
    <property type="entry name" value="PH_35"/>
    <property type="match status" value="1"/>
</dbReference>
<dbReference type="GO" id="GO:0005737">
    <property type="term" value="C:cytoplasm"/>
    <property type="evidence" value="ECO:0007669"/>
    <property type="project" value="TreeGrafter"/>
</dbReference>
<dbReference type="InterPro" id="IPR051947">
    <property type="entry name" value="Sentrin-specific_protease"/>
</dbReference>
<feature type="region of interest" description="Disordered" evidence="6">
    <location>
        <begin position="538"/>
        <end position="603"/>
    </location>
</feature>
<keyword evidence="9" id="KW-1185">Reference proteome</keyword>
<evidence type="ECO:0000256" key="3">
    <source>
        <dbReference type="ARBA" id="ARBA00022670"/>
    </source>
</evidence>
<dbReference type="GO" id="GO:0005634">
    <property type="term" value="C:nucleus"/>
    <property type="evidence" value="ECO:0007669"/>
    <property type="project" value="TreeGrafter"/>
</dbReference>
<dbReference type="InterPro" id="IPR038765">
    <property type="entry name" value="Papain-like_cys_pep_sf"/>
</dbReference>
<feature type="compositionally biased region" description="Basic and acidic residues" evidence="6">
    <location>
        <begin position="1246"/>
        <end position="1257"/>
    </location>
</feature>